<gene>
    <name evidence="1" type="ORF">DPMN_079088</name>
</gene>
<name>A0A9D3YRM8_DREPO</name>
<dbReference type="EMBL" id="JAIWYP010000015">
    <property type="protein sequence ID" value="KAH3704033.1"/>
    <property type="molecule type" value="Genomic_DNA"/>
</dbReference>
<dbReference type="AlphaFoldDB" id="A0A9D3YRM8"/>
<keyword evidence="2" id="KW-1185">Reference proteome</keyword>
<sequence length="70" mass="7375">MNLTYHRSTQPSQTCGRSLVSAGTVQVGPDRSGSCPCSAQTSPLCPDAGPGQSAANRSAHVRVLYWENRA</sequence>
<organism evidence="1 2">
    <name type="scientific">Dreissena polymorpha</name>
    <name type="common">Zebra mussel</name>
    <name type="synonym">Mytilus polymorpha</name>
    <dbReference type="NCBI Taxonomy" id="45954"/>
    <lineage>
        <taxon>Eukaryota</taxon>
        <taxon>Metazoa</taxon>
        <taxon>Spiralia</taxon>
        <taxon>Lophotrochozoa</taxon>
        <taxon>Mollusca</taxon>
        <taxon>Bivalvia</taxon>
        <taxon>Autobranchia</taxon>
        <taxon>Heteroconchia</taxon>
        <taxon>Euheterodonta</taxon>
        <taxon>Imparidentia</taxon>
        <taxon>Neoheterodontei</taxon>
        <taxon>Myida</taxon>
        <taxon>Dreissenoidea</taxon>
        <taxon>Dreissenidae</taxon>
        <taxon>Dreissena</taxon>
    </lineage>
</organism>
<comment type="caution">
    <text evidence="1">The sequence shown here is derived from an EMBL/GenBank/DDBJ whole genome shotgun (WGS) entry which is preliminary data.</text>
</comment>
<evidence type="ECO:0000313" key="2">
    <source>
        <dbReference type="Proteomes" id="UP000828390"/>
    </source>
</evidence>
<proteinExistence type="predicted"/>
<reference evidence="1" key="1">
    <citation type="journal article" date="2019" name="bioRxiv">
        <title>The Genome of the Zebra Mussel, Dreissena polymorpha: A Resource for Invasive Species Research.</title>
        <authorList>
            <person name="McCartney M.A."/>
            <person name="Auch B."/>
            <person name="Kono T."/>
            <person name="Mallez S."/>
            <person name="Zhang Y."/>
            <person name="Obille A."/>
            <person name="Becker A."/>
            <person name="Abrahante J.E."/>
            <person name="Garbe J."/>
            <person name="Badalamenti J.P."/>
            <person name="Herman A."/>
            <person name="Mangelson H."/>
            <person name="Liachko I."/>
            <person name="Sullivan S."/>
            <person name="Sone E.D."/>
            <person name="Koren S."/>
            <person name="Silverstein K.A.T."/>
            <person name="Beckman K.B."/>
            <person name="Gohl D.M."/>
        </authorList>
    </citation>
    <scope>NUCLEOTIDE SEQUENCE</scope>
    <source>
        <strain evidence="1">Duluth1</strain>
        <tissue evidence="1">Whole animal</tissue>
    </source>
</reference>
<accession>A0A9D3YRM8</accession>
<dbReference type="Proteomes" id="UP000828390">
    <property type="component" value="Unassembled WGS sequence"/>
</dbReference>
<reference evidence="1" key="2">
    <citation type="submission" date="2020-11" db="EMBL/GenBank/DDBJ databases">
        <authorList>
            <person name="McCartney M.A."/>
            <person name="Auch B."/>
            <person name="Kono T."/>
            <person name="Mallez S."/>
            <person name="Becker A."/>
            <person name="Gohl D.M."/>
            <person name="Silverstein K.A.T."/>
            <person name="Koren S."/>
            <person name="Bechman K.B."/>
            <person name="Herman A."/>
            <person name="Abrahante J.E."/>
            <person name="Garbe J."/>
        </authorList>
    </citation>
    <scope>NUCLEOTIDE SEQUENCE</scope>
    <source>
        <strain evidence="1">Duluth1</strain>
        <tissue evidence="1">Whole animal</tissue>
    </source>
</reference>
<protein>
    <submittedName>
        <fullName evidence="1">Uncharacterized protein</fullName>
    </submittedName>
</protein>
<evidence type="ECO:0000313" key="1">
    <source>
        <dbReference type="EMBL" id="KAH3704033.1"/>
    </source>
</evidence>